<organism evidence="1">
    <name type="scientific">Podoviridae sp. ct8Lf7</name>
    <dbReference type="NCBI Taxonomy" id="2827723"/>
    <lineage>
        <taxon>Viruses</taxon>
        <taxon>Duplodnaviria</taxon>
        <taxon>Heunggongvirae</taxon>
        <taxon>Uroviricota</taxon>
        <taxon>Caudoviricetes</taxon>
    </lineage>
</organism>
<reference evidence="1" key="1">
    <citation type="journal article" date="2021" name="Proc. Natl. Acad. Sci. U.S.A.">
        <title>A Catalog of Tens of Thousands of Viruses from Human Metagenomes Reveals Hidden Associations with Chronic Diseases.</title>
        <authorList>
            <person name="Tisza M.J."/>
            <person name="Buck C.B."/>
        </authorList>
    </citation>
    <scope>NUCLEOTIDE SEQUENCE</scope>
    <source>
        <strain evidence="1">Ct8Lf7</strain>
    </source>
</reference>
<evidence type="ECO:0000313" key="1">
    <source>
        <dbReference type="EMBL" id="DAF44296.1"/>
    </source>
</evidence>
<accession>A0A8S5S051</accession>
<proteinExistence type="predicted"/>
<name>A0A8S5S051_9CAUD</name>
<protein>
    <submittedName>
        <fullName evidence="1">Uncharacterized protein</fullName>
    </submittedName>
</protein>
<sequence length="141" mass="16598">MGELRCKECWQMFKDKISYSAFQKIWEGITWKSIMPEIYTEEMKALHSKQKSNPGSQNGNAIYTDEEVLEIRKYYVNHTLQETYDKYGERNGSKDGFRSMLTKSYSYLPMYSKTKKQWLLNGKVINIEEYNPVSTISESGE</sequence>
<dbReference type="EMBL" id="BK032511">
    <property type="protein sequence ID" value="DAF44296.1"/>
    <property type="molecule type" value="Genomic_DNA"/>
</dbReference>